<evidence type="ECO:0000256" key="3">
    <source>
        <dbReference type="ARBA" id="ARBA00022475"/>
    </source>
</evidence>
<dbReference type="AlphaFoldDB" id="L7KQZ3"/>
<dbReference type="SUPFAM" id="SSF103473">
    <property type="entry name" value="MFS general substrate transporter"/>
    <property type="match status" value="1"/>
</dbReference>
<evidence type="ECO:0000259" key="8">
    <source>
        <dbReference type="PROSITE" id="PS50850"/>
    </source>
</evidence>
<evidence type="ECO:0000256" key="6">
    <source>
        <dbReference type="ARBA" id="ARBA00023136"/>
    </source>
</evidence>
<feature type="transmembrane region" description="Helical" evidence="7">
    <location>
        <begin position="279"/>
        <end position="301"/>
    </location>
</feature>
<dbReference type="InterPro" id="IPR005829">
    <property type="entry name" value="Sugar_transporter_CS"/>
</dbReference>
<organism evidence="9 10">
    <name type="scientific">Gordonia aichiensis NBRC 108223</name>
    <dbReference type="NCBI Taxonomy" id="1220583"/>
    <lineage>
        <taxon>Bacteria</taxon>
        <taxon>Bacillati</taxon>
        <taxon>Actinomycetota</taxon>
        <taxon>Actinomycetes</taxon>
        <taxon>Mycobacteriales</taxon>
        <taxon>Gordoniaceae</taxon>
        <taxon>Gordonia</taxon>
    </lineage>
</organism>
<dbReference type="EMBL" id="BANR01000037">
    <property type="protein sequence ID" value="GAC51014.1"/>
    <property type="molecule type" value="Genomic_DNA"/>
</dbReference>
<evidence type="ECO:0000256" key="4">
    <source>
        <dbReference type="ARBA" id="ARBA00022692"/>
    </source>
</evidence>
<keyword evidence="10" id="KW-1185">Reference proteome</keyword>
<dbReference type="RefSeq" id="WP_005179931.1">
    <property type="nucleotide sequence ID" value="NZ_BANR01000037.1"/>
</dbReference>
<name>L7KQZ3_9ACTN</name>
<feature type="transmembrane region" description="Helical" evidence="7">
    <location>
        <begin position="242"/>
        <end position="267"/>
    </location>
</feature>
<evidence type="ECO:0000313" key="10">
    <source>
        <dbReference type="Proteomes" id="UP000010988"/>
    </source>
</evidence>
<dbReference type="PANTHER" id="PTHR43045">
    <property type="entry name" value="SHIKIMATE TRANSPORTER"/>
    <property type="match status" value="1"/>
</dbReference>
<keyword evidence="5 7" id="KW-1133">Transmembrane helix</keyword>
<dbReference type="CDD" id="cd17369">
    <property type="entry name" value="MFS_ShiA_like"/>
    <property type="match status" value="1"/>
</dbReference>
<dbReference type="InterPro" id="IPR036259">
    <property type="entry name" value="MFS_trans_sf"/>
</dbReference>
<feature type="transmembrane region" description="Helical" evidence="7">
    <location>
        <begin position="119"/>
        <end position="144"/>
    </location>
</feature>
<dbReference type="Pfam" id="PF07690">
    <property type="entry name" value="MFS_1"/>
    <property type="match status" value="1"/>
</dbReference>
<dbReference type="InterPro" id="IPR005828">
    <property type="entry name" value="MFS_sugar_transport-like"/>
</dbReference>
<dbReference type="eggNOG" id="COG0477">
    <property type="taxonomic scope" value="Bacteria"/>
</dbReference>
<feature type="transmembrane region" description="Helical" evidence="7">
    <location>
        <begin position="190"/>
        <end position="211"/>
    </location>
</feature>
<keyword evidence="3" id="KW-1003">Cell membrane</keyword>
<protein>
    <submittedName>
        <fullName evidence="9">Putative major facilitator superfamily transporter</fullName>
    </submittedName>
</protein>
<dbReference type="PROSITE" id="PS50850">
    <property type="entry name" value="MFS"/>
    <property type="match status" value="1"/>
</dbReference>
<dbReference type="Proteomes" id="UP000010988">
    <property type="component" value="Unassembled WGS sequence"/>
</dbReference>
<proteinExistence type="predicted"/>
<evidence type="ECO:0000256" key="7">
    <source>
        <dbReference type="SAM" id="Phobius"/>
    </source>
</evidence>
<keyword evidence="4 7" id="KW-0812">Transmembrane</keyword>
<dbReference type="PANTHER" id="PTHR43045:SF1">
    <property type="entry name" value="SHIKIMATE TRANSPORTER"/>
    <property type="match status" value="1"/>
</dbReference>
<dbReference type="InterPro" id="IPR020846">
    <property type="entry name" value="MFS_dom"/>
</dbReference>
<evidence type="ECO:0000256" key="5">
    <source>
        <dbReference type="ARBA" id="ARBA00022989"/>
    </source>
</evidence>
<dbReference type="PROSITE" id="PS00217">
    <property type="entry name" value="SUGAR_TRANSPORT_2"/>
    <property type="match status" value="1"/>
</dbReference>
<evidence type="ECO:0000256" key="2">
    <source>
        <dbReference type="ARBA" id="ARBA00022448"/>
    </source>
</evidence>
<feature type="transmembrane region" description="Helical" evidence="7">
    <location>
        <begin position="89"/>
        <end position="107"/>
    </location>
</feature>
<dbReference type="Gene3D" id="1.20.1250.20">
    <property type="entry name" value="MFS general substrate transporter like domains"/>
    <property type="match status" value="2"/>
</dbReference>
<accession>L7KQZ3</accession>
<evidence type="ECO:0000256" key="1">
    <source>
        <dbReference type="ARBA" id="ARBA00004651"/>
    </source>
</evidence>
<sequence length="451" mass="47347">MTASSVARQPVSQVRIGAASLIGTTVEYYDFAIYGLAAALVFPHVFFADNDPFVATVLALGTFAVGFIARPLGGLFFGHFGDRIGRKRMLVLSLFLMGVVTLLIGLLPSTQTIGVAAPILLVILRFVQGFAFGGEWGGAILLAYESSPESRRGFSAALPQTGPPAGILLGNMAFLAVAQLPDEQLYSWGWRIPFLCSAILVIVGLVIRAGIGESIDFENAKKNGETSTAPIRTVFQTSTGTIVLVAGAFLGFGSLSLIAINFLVSYGTSSEVGFSRSEILTAVLIANAAQLFMTPLGGALVDRIGMSRVMGTSIVGCIVTAAFLIYAVSTGNLIITIIGYLVCMSVFFSFGYAAQGSLFAGAFTPDVRYTGMSLGFQLSNVLGSAISPIIATVLVRETGSIYSVIVYVTAVLIFSGICTAVLVKRRTADHGAHTPSVQVTARDEVEATEPA</sequence>
<keyword evidence="6 7" id="KW-0472">Membrane</keyword>
<feature type="transmembrane region" description="Helical" evidence="7">
    <location>
        <begin position="308"/>
        <end position="327"/>
    </location>
</feature>
<dbReference type="STRING" id="1220583.GOACH_37_00100"/>
<evidence type="ECO:0000313" key="9">
    <source>
        <dbReference type="EMBL" id="GAC51014.1"/>
    </source>
</evidence>
<comment type="caution">
    <text evidence="9">The sequence shown here is derived from an EMBL/GenBank/DDBJ whole genome shotgun (WGS) entry which is preliminary data.</text>
</comment>
<reference evidence="9 10" key="1">
    <citation type="submission" date="2012-12" db="EMBL/GenBank/DDBJ databases">
        <title>Whole genome shotgun sequence of Gordonia aichiensis NBRC 108223.</title>
        <authorList>
            <person name="Isaki-Nakamura S."/>
            <person name="Hosoyama A."/>
            <person name="Tsuchikane K."/>
            <person name="Ando Y."/>
            <person name="Baba S."/>
            <person name="Ohji S."/>
            <person name="Hamada M."/>
            <person name="Tamura T."/>
            <person name="Yamazoe A."/>
            <person name="Yamazaki S."/>
            <person name="Fujita N."/>
        </authorList>
    </citation>
    <scope>NUCLEOTIDE SEQUENCE [LARGE SCALE GENOMIC DNA]</scope>
    <source>
        <strain evidence="9 10">NBRC 108223</strain>
    </source>
</reference>
<feature type="domain" description="Major facilitator superfamily (MFS) profile" evidence="8">
    <location>
        <begin position="16"/>
        <end position="427"/>
    </location>
</feature>
<comment type="subcellular location">
    <subcellularLocation>
        <location evidence="1">Cell membrane</location>
        <topology evidence="1">Multi-pass membrane protein</topology>
    </subcellularLocation>
</comment>
<keyword evidence="2" id="KW-0813">Transport</keyword>
<feature type="transmembrane region" description="Helical" evidence="7">
    <location>
        <begin position="28"/>
        <end position="47"/>
    </location>
</feature>
<gene>
    <name evidence="9" type="ORF">GOACH_37_00100</name>
</gene>
<dbReference type="GO" id="GO:0022857">
    <property type="term" value="F:transmembrane transporter activity"/>
    <property type="evidence" value="ECO:0007669"/>
    <property type="project" value="InterPro"/>
</dbReference>
<feature type="transmembrane region" description="Helical" evidence="7">
    <location>
        <begin position="156"/>
        <end position="178"/>
    </location>
</feature>
<feature type="transmembrane region" description="Helical" evidence="7">
    <location>
        <begin position="53"/>
        <end position="77"/>
    </location>
</feature>
<feature type="transmembrane region" description="Helical" evidence="7">
    <location>
        <begin position="374"/>
        <end position="395"/>
    </location>
</feature>
<dbReference type="Pfam" id="PF00083">
    <property type="entry name" value="Sugar_tr"/>
    <property type="match status" value="1"/>
</dbReference>
<dbReference type="OrthoDB" id="8953821at2"/>
<dbReference type="GO" id="GO:0005886">
    <property type="term" value="C:plasma membrane"/>
    <property type="evidence" value="ECO:0007669"/>
    <property type="project" value="UniProtKB-SubCell"/>
</dbReference>
<dbReference type="InterPro" id="IPR011701">
    <property type="entry name" value="MFS"/>
</dbReference>
<feature type="transmembrane region" description="Helical" evidence="7">
    <location>
        <begin position="401"/>
        <end position="423"/>
    </location>
</feature>
<feature type="transmembrane region" description="Helical" evidence="7">
    <location>
        <begin position="333"/>
        <end position="353"/>
    </location>
</feature>